<dbReference type="PIRSF" id="PIRSF005962">
    <property type="entry name" value="Pept_M20D_amidohydro"/>
    <property type="match status" value="1"/>
</dbReference>
<dbReference type="KEGG" id="ocn:CUC15_04450"/>
<dbReference type="PANTHER" id="PTHR11014">
    <property type="entry name" value="PEPTIDASE M20 FAMILY MEMBER"/>
    <property type="match status" value="1"/>
</dbReference>
<evidence type="ECO:0000313" key="4">
    <source>
        <dbReference type="Proteomes" id="UP000253908"/>
    </source>
</evidence>
<gene>
    <name evidence="3" type="ORF">CUC15_04450</name>
</gene>
<feature type="binding site" evidence="1">
    <location>
        <position position="105"/>
    </location>
    <ligand>
        <name>Mn(2+)</name>
        <dbReference type="ChEBI" id="CHEBI:29035"/>
        <label>2</label>
    </ligand>
</feature>
<dbReference type="SUPFAM" id="SSF55031">
    <property type="entry name" value="Bacterial exopeptidase dimerisation domain"/>
    <property type="match status" value="1"/>
</dbReference>
<dbReference type="RefSeq" id="WP_114915548.1">
    <property type="nucleotide sequence ID" value="NZ_CP024848.1"/>
</dbReference>
<keyword evidence="3" id="KW-0378">Hydrolase</keyword>
<dbReference type="InterPro" id="IPR011650">
    <property type="entry name" value="Peptidase_M20_dimer"/>
</dbReference>
<evidence type="ECO:0000259" key="2">
    <source>
        <dbReference type="Pfam" id="PF07687"/>
    </source>
</evidence>
<feature type="binding site" evidence="1">
    <location>
        <position position="172"/>
    </location>
    <ligand>
        <name>Mn(2+)</name>
        <dbReference type="ChEBI" id="CHEBI:29035"/>
        <label>2</label>
    </ligand>
</feature>
<keyword evidence="1" id="KW-0479">Metal-binding</keyword>
<dbReference type="PANTHER" id="PTHR11014:SF63">
    <property type="entry name" value="METALLOPEPTIDASE, PUTATIVE (AFU_ORTHOLOGUE AFUA_6G09600)-RELATED"/>
    <property type="match status" value="1"/>
</dbReference>
<name>A0A345PE25_9BACI</name>
<feature type="binding site" evidence="1">
    <location>
        <position position="369"/>
    </location>
    <ligand>
        <name>Mn(2+)</name>
        <dbReference type="ChEBI" id="CHEBI:29035"/>
        <label>2</label>
    </ligand>
</feature>
<dbReference type="GO" id="GO:0046872">
    <property type="term" value="F:metal ion binding"/>
    <property type="evidence" value="ECO:0007669"/>
    <property type="project" value="UniProtKB-KW"/>
</dbReference>
<dbReference type="EMBL" id="CP024848">
    <property type="protein sequence ID" value="AXI08255.1"/>
    <property type="molecule type" value="Genomic_DNA"/>
</dbReference>
<dbReference type="Pfam" id="PF07687">
    <property type="entry name" value="M20_dimer"/>
    <property type="match status" value="1"/>
</dbReference>
<dbReference type="InterPro" id="IPR017439">
    <property type="entry name" value="Amidohydrolase"/>
</dbReference>
<accession>A0A345PE25</accession>
<organism evidence="3 4">
    <name type="scientific">Oceanobacillus zhaokaii</name>
    <dbReference type="NCBI Taxonomy" id="2052660"/>
    <lineage>
        <taxon>Bacteria</taxon>
        <taxon>Bacillati</taxon>
        <taxon>Bacillota</taxon>
        <taxon>Bacilli</taxon>
        <taxon>Bacillales</taxon>
        <taxon>Bacillaceae</taxon>
        <taxon>Oceanobacillus</taxon>
    </lineage>
</organism>
<feature type="binding site" evidence="1">
    <location>
        <position position="107"/>
    </location>
    <ligand>
        <name>Mn(2+)</name>
        <dbReference type="ChEBI" id="CHEBI:29035"/>
        <label>2</label>
    </ligand>
</feature>
<feature type="binding site" evidence="1">
    <location>
        <position position="143"/>
    </location>
    <ligand>
        <name>Mn(2+)</name>
        <dbReference type="ChEBI" id="CHEBI:29035"/>
        <label>2</label>
    </ligand>
</feature>
<evidence type="ECO:0000313" key="3">
    <source>
        <dbReference type="EMBL" id="AXI08255.1"/>
    </source>
</evidence>
<dbReference type="OrthoDB" id="9776731at2"/>
<evidence type="ECO:0000256" key="1">
    <source>
        <dbReference type="PIRSR" id="PIRSR005962-1"/>
    </source>
</evidence>
<dbReference type="SUPFAM" id="SSF53187">
    <property type="entry name" value="Zn-dependent exopeptidases"/>
    <property type="match status" value="1"/>
</dbReference>
<dbReference type="Proteomes" id="UP000253908">
    <property type="component" value="Chromosome"/>
</dbReference>
<reference evidence="4" key="1">
    <citation type="submission" date="2017-11" db="EMBL/GenBank/DDBJ databases">
        <authorList>
            <person name="Zhu W."/>
        </authorList>
    </citation>
    <scope>NUCLEOTIDE SEQUENCE [LARGE SCALE GENOMIC DNA]</scope>
    <source>
        <strain evidence="4">160</strain>
    </source>
</reference>
<dbReference type="Pfam" id="PF01546">
    <property type="entry name" value="Peptidase_M20"/>
    <property type="match status" value="1"/>
</dbReference>
<comment type="cofactor">
    <cofactor evidence="1">
        <name>Mn(2+)</name>
        <dbReference type="ChEBI" id="CHEBI:29035"/>
    </cofactor>
    <text evidence="1">The Mn(2+) ion enhances activity.</text>
</comment>
<proteinExistence type="predicted"/>
<dbReference type="InterPro" id="IPR036264">
    <property type="entry name" value="Bact_exopeptidase_dim_dom"/>
</dbReference>
<keyword evidence="4" id="KW-1185">Reference proteome</keyword>
<protein>
    <submittedName>
        <fullName evidence="3">Amidohydrolase</fullName>
    </submittedName>
</protein>
<sequence length="398" mass="43464">MIVTNDLNREAMAFEHQLVSWRRHLHQYPELSFQEYQTAHFVAETLKGIEVVSIQTNIANTGIVASISTGEGKTVAIRADMDALPITEKNEHGFQSKIPGVMHACGHDAHTAILLGTAKILAKKAKEGLFQGTVKLIFQPAEEATDHEGLSGAPRMMQEGILENVESIIALHMCPWEPVGTIQMNDGYSMANVDVFHGIIRATGGHGGYPHLGTDPIWMLGSFLQAFYGIISRKISALDTAVASIGQIQTGTASNIIPEEISITGTLRTNSPEVRDQLANEVEQAFKVVEPFGGSYTFEVERGEPALNNNPKVNEMIKNAATELYPAIKIVQKPFGLGGEDFGYMTKQIPGAMFFLGCALQDGISRDLHTNIFDIDERCLPMGVSILTESALKLLKHH</sequence>
<dbReference type="AlphaFoldDB" id="A0A345PE25"/>
<keyword evidence="1" id="KW-0464">Manganese</keyword>
<dbReference type="NCBIfam" id="TIGR01891">
    <property type="entry name" value="amidohydrolases"/>
    <property type="match status" value="1"/>
</dbReference>
<dbReference type="GO" id="GO:0016787">
    <property type="term" value="F:hydrolase activity"/>
    <property type="evidence" value="ECO:0007669"/>
    <property type="project" value="UniProtKB-KW"/>
</dbReference>
<feature type="domain" description="Peptidase M20 dimerisation" evidence="2">
    <location>
        <begin position="200"/>
        <end position="288"/>
    </location>
</feature>
<dbReference type="Gene3D" id="3.30.70.360">
    <property type="match status" value="1"/>
</dbReference>
<dbReference type="Gene3D" id="3.40.630.10">
    <property type="entry name" value="Zn peptidases"/>
    <property type="match status" value="1"/>
</dbReference>
<dbReference type="InterPro" id="IPR002933">
    <property type="entry name" value="Peptidase_M20"/>
</dbReference>